<dbReference type="NCBIfam" id="TIGR01484">
    <property type="entry name" value="HAD-SF-IIB"/>
    <property type="match status" value="1"/>
</dbReference>
<protein>
    <recommendedName>
        <fullName evidence="3">Trehalose 6-phosphate phosphatase</fullName>
        <ecNumber evidence="3">3.1.3.12</ecNumber>
    </recommendedName>
</protein>
<dbReference type="SUPFAM" id="SSF56784">
    <property type="entry name" value="HAD-like"/>
    <property type="match status" value="1"/>
</dbReference>
<dbReference type="GO" id="GO:0005829">
    <property type="term" value="C:cytosol"/>
    <property type="evidence" value="ECO:0007669"/>
    <property type="project" value="TreeGrafter"/>
</dbReference>
<comment type="pathway">
    <text evidence="3">Glycan biosynthesis; trehalose biosynthesis.</text>
</comment>
<comment type="similarity">
    <text evidence="2">In the C-terminal section; belongs to the trehalose phosphatase family.</text>
</comment>
<comment type="cofactor">
    <cofactor evidence="3">
        <name>a divalent metal cation</name>
        <dbReference type="ChEBI" id="CHEBI:60240"/>
    </cofactor>
</comment>
<dbReference type="Gene3D" id="3.40.50.1000">
    <property type="entry name" value="HAD superfamily/HAD-like"/>
    <property type="match status" value="1"/>
</dbReference>
<reference evidence="4" key="1">
    <citation type="submission" date="2020-12" db="EMBL/GenBank/DDBJ databases">
        <title>Metabolic potential, ecology and presence of endohyphal bacteria is reflected in genomic diversity of Mucoromycotina.</title>
        <authorList>
            <person name="Muszewska A."/>
            <person name="Okrasinska A."/>
            <person name="Steczkiewicz K."/>
            <person name="Drgas O."/>
            <person name="Orlowska M."/>
            <person name="Perlinska-Lenart U."/>
            <person name="Aleksandrzak-Piekarczyk T."/>
            <person name="Szatraj K."/>
            <person name="Zielenkiewicz U."/>
            <person name="Pilsyk S."/>
            <person name="Malc E."/>
            <person name="Mieczkowski P."/>
            <person name="Kruszewska J.S."/>
            <person name="Biernat P."/>
            <person name="Pawlowska J."/>
        </authorList>
    </citation>
    <scope>NUCLEOTIDE SEQUENCE</scope>
    <source>
        <strain evidence="4">CBS 226.32</strain>
    </source>
</reference>
<comment type="function">
    <text evidence="3">Removes the phosphate from trehalose 6-phosphate to produce free trehalose.</text>
</comment>
<dbReference type="InterPro" id="IPR023214">
    <property type="entry name" value="HAD_sf"/>
</dbReference>
<dbReference type="InterPro" id="IPR001830">
    <property type="entry name" value="Glyco_trans_20"/>
</dbReference>
<dbReference type="CDD" id="cd01627">
    <property type="entry name" value="HAD_TPP"/>
    <property type="match status" value="1"/>
</dbReference>
<proteinExistence type="inferred from homology"/>
<dbReference type="PANTHER" id="PTHR10788">
    <property type="entry name" value="TREHALOSE-6-PHOSPHATE SYNTHASE"/>
    <property type="match status" value="1"/>
</dbReference>
<keyword evidence="5" id="KW-1185">Reference proteome</keyword>
<sequence length="411" mass="45996">MSPTSTMPISTSTNTGQNTKNLYTKDQFASKQLIVCYDTDAIIVQNVILAFNHLLENYPQWSNHIALVLFVVANETLPTRNVYFYPNLDREIRDTVEGLAVVKIALSTSLDSVDDTIPTLVGSHAQCSNQIAVDTSDYKQIAIMLNNSLTTQPLNTSVLFNAYKNTQKRLFLFDYDGTLTPIVSNPADAQPTPTLLNYLNDLCKDPSNTVWIISGRDQVFLDTYLGKIPRLGLSAEHGSFMKKAGLNDWTDMLKDADMSWKDIALKIFEKYTNCNPGTVIEQKKSSITWHYRNAKNTQEAEKQSELCHQELIKIPGVDILVGKMNLEVRSLLVNKGEVVKRIKQKQKSDFIMCVGDDQTDEDMFNALKDDDKAFCVSVGPLSKITSAKYCVEHSEDVVNIIGQLVSNNSTL</sequence>
<dbReference type="EMBL" id="JAEPRC010000722">
    <property type="protein sequence ID" value="KAG2192474.1"/>
    <property type="molecule type" value="Genomic_DNA"/>
</dbReference>
<comment type="catalytic activity">
    <reaction evidence="3">
        <text>alpha,alpha-trehalose 6-phosphate + H2O = alpha,alpha-trehalose + phosphate</text>
        <dbReference type="Rhea" id="RHEA:23420"/>
        <dbReference type="ChEBI" id="CHEBI:15377"/>
        <dbReference type="ChEBI" id="CHEBI:16551"/>
        <dbReference type="ChEBI" id="CHEBI:43474"/>
        <dbReference type="ChEBI" id="CHEBI:58429"/>
        <dbReference type="EC" id="3.1.3.12"/>
    </reaction>
</comment>
<name>A0A8H7UVP6_9FUNG</name>
<evidence type="ECO:0000313" key="5">
    <source>
        <dbReference type="Proteomes" id="UP000650833"/>
    </source>
</evidence>
<dbReference type="GO" id="GO:0004805">
    <property type="term" value="F:trehalose-phosphatase activity"/>
    <property type="evidence" value="ECO:0007669"/>
    <property type="project" value="UniProtKB-EC"/>
</dbReference>
<dbReference type="Gene3D" id="3.30.70.1020">
    <property type="entry name" value="Trehalose-6-phosphate phosphatase related protein, domain 2"/>
    <property type="match status" value="1"/>
</dbReference>
<accession>A0A8H7UVP6</accession>
<evidence type="ECO:0000256" key="1">
    <source>
        <dbReference type="ARBA" id="ARBA00005409"/>
    </source>
</evidence>
<comment type="caution">
    <text evidence="4">The sequence shown here is derived from an EMBL/GenBank/DDBJ whole genome shotgun (WGS) entry which is preliminary data.</text>
</comment>
<dbReference type="Proteomes" id="UP000650833">
    <property type="component" value="Unassembled WGS sequence"/>
</dbReference>
<dbReference type="InterPro" id="IPR036412">
    <property type="entry name" value="HAD-like_sf"/>
</dbReference>
<evidence type="ECO:0000256" key="2">
    <source>
        <dbReference type="ARBA" id="ARBA00006330"/>
    </source>
</evidence>
<dbReference type="Pfam" id="PF02358">
    <property type="entry name" value="Trehalose_PPase"/>
    <property type="match status" value="1"/>
</dbReference>
<comment type="similarity">
    <text evidence="3">Belongs to the trehalose phosphatase family.</text>
</comment>
<dbReference type="OrthoDB" id="755951at2759"/>
<organism evidence="4 5">
    <name type="scientific">Mucor plumbeus</name>
    <dbReference type="NCBI Taxonomy" id="97098"/>
    <lineage>
        <taxon>Eukaryota</taxon>
        <taxon>Fungi</taxon>
        <taxon>Fungi incertae sedis</taxon>
        <taxon>Mucoromycota</taxon>
        <taxon>Mucoromycotina</taxon>
        <taxon>Mucoromycetes</taxon>
        <taxon>Mucorales</taxon>
        <taxon>Mucorineae</taxon>
        <taxon>Mucoraceae</taxon>
        <taxon>Mucor</taxon>
    </lineage>
</organism>
<evidence type="ECO:0000256" key="3">
    <source>
        <dbReference type="RuleBase" id="RU361117"/>
    </source>
</evidence>
<dbReference type="GO" id="GO:0003825">
    <property type="term" value="F:alpha,alpha-trehalose-phosphate synthase (UDP-forming) activity"/>
    <property type="evidence" value="ECO:0007669"/>
    <property type="project" value="TreeGrafter"/>
</dbReference>
<comment type="similarity">
    <text evidence="1">In the N-terminal section; belongs to the glycosyltransferase 20 family.</text>
</comment>
<dbReference type="InterPro" id="IPR003337">
    <property type="entry name" value="Trehalose_PPase"/>
</dbReference>
<gene>
    <name evidence="4" type="ORF">INT46_004477</name>
</gene>
<dbReference type="AlphaFoldDB" id="A0A8H7UVP6"/>
<dbReference type="GO" id="GO:0005992">
    <property type="term" value="P:trehalose biosynthetic process"/>
    <property type="evidence" value="ECO:0007669"/>
    <property type="project" value="UniProtKB-UniPathway"/>
</dbReference>
<dbReference type="PANTHER" id="PTHR10788:SF123">
    <property type="entry name" value="TREHALOSE-PHOSPHATASE"/>
    <property type="match status" value="1"/>
</dbReference>
<dbReference type="UniPathway" id="UPA00299"/>
<evidence type="ECO:0000313" key="4">
    <source>
        <dbReference type="EMBL" id="KAG2192474.1"/>
    </source>
</evidence>
<dbReference type="NCBIfam" id="TIGR00685">
    <property type="entry name" value="T6PP"/>
    <property type="match status" value="1"/>
</dbReference>
<keyword evidence="3" id="KW-0378">Hydrolase</keyword>
<dbReference type="GO" id="GO:0005946">
    <property type="term" value="C:alpha,alpha-trehalose-phosphate synthase complex (UDP-forming)"/>
    <property type="evidence" value="ECO:0007669"/>
    <property type="project" value="TreeGrafter"/>
</dbReference>
<dbReference type="InterPro" id="IPR006379">
    <property type="entry name" value="HAD-SF_hydro_IIB"/>
</dbReference>
<dbReference type="EC" id="3.1.3.12" evidence="3"/>